<evidence type="ECO:0000313" key="7">
    <source>
        <dbReference type="Proteomes" id="UP000623509"/>
    </source>
</evidence>
<dbReference type="GO" id="GO:0004222">
    <property type="term" value="F:metalloendopeptidase activity"/>
    <property type="evidence" value="ECO:0007669"/>
    <property type="project" value="TreeGrafter"/>
</dbReference>
<feature type="region of interest" description="Disordered" evidence="2">
    <location>
        <begin position="125"/>
        <end position="160"/>
    </location>
</feature>
<dbReference type="Pfam" id="PF01551">
    <property type="entry name" value="Peptidase_M23"/>
    <property type="match status" value="1"/>
</dbReference>
<evidence type="ECO:0000313" key="4">
    <source>
        <dbReference type="EMBL" id="KAF7598734.1"/>
    </source>
</evidence>
<dbReference type="Proteomes" id="UP000216107">
    <property type="component" value="Unassembled WGS sequence"/>
</dbReference>
<dbReference type="PANTHER" id="PTHR21666">
    <property type="entry name" value="PEPTIDASE-RELATED"/>
    <property type="match status" value="1"/>
</dbReference>
<dbReference type="GO" id="GO:0009279">
    <property type="term" value="C:cell outer membrane"/>
    <property type="evidence" value="ECO:0007669"/>
    <property type="project" value="TreeGrafter"/>
</dbReference>
<evidence type="ECO:0000256" key="2">
    <source>
        <dbReference type="SAM" id="MobiDB-lite"/>
    </source>
</evidence>
<dbReference type="AlphaFoldDB" id="A0A272ERG4"/>
<dbReference type="CDD" id="cd12797">
    <property type="entry name" value="M23_peptidase"/>
    <property type="match status" value="1"/>
</dbReference>
<gene>
    <name evidence="4" type="ORF">BGI27_11750</name>
    <name evidence="5" type="ORF">CGU29_10835</name>
</gene>
<feature type="compositionally biased region" description="Low complexity" evidence="2">
    <location>
        <begin position="198"/>
        <end position="213"/>
    </location>
</feature>
<name>A0A272ERG4_9RHOO</name>
<evidence type="ECO:0000313" key="6">
    <source>
        <dbReference type="Proteomes" id="UP000216107"/>
    </source>
</evidence>
<dbReference type="CDD" id="cd00118">
    <property type="entry name" value="LysM"/>
    <property type="match status" value="1"/>
</dbReference>
<dbReference type="EMBL" id="NMRN01000033">
    <property type="protein sequence ID" value="PAS92646.1"/>
    <property type="molecule type" value="Genomic_DNA"/>
</dbReference>
<dbReference type="SMART" id="SM00257">
    <property type="entry name" value="LysM"/>
    <property type="match status" value="1"/>
</dbReference>
<keyword evidence="7" id="KW-1185">Reference proteome</keyword>
<feature type="region of interest" description="Disordered" evidence="2">
    <location>
        <begin position="174"/>
        <end position="213"/>
    </location>
</feature>
<dbReference type="PROSITE" id="PS51782">
    <property type="entry name" value="LYSM"/>
    <property type="match status" value="1"/>
</dbReference>
<sequence>MQDYEQRYRVVWAGIGVLLLSACSTTVPAPVESRIPAATSAPVVSTPSAPVVARPGYHIVKRGETLYSIAHVYETDYRTLAAWNGIEDPAVIKAGQELRVQPPSGDMEGARPVEQGAALISRPVDGAPAMTSAPQSTTSAPAPVVPAGASSQLKTEPKGGRVAYSTEAWKDLTQPSAAASAPANVATSKPAEPPRPVAAQSAPATQSAPAAQQGGVAVNGEVEWSWPGTGRVIAGFNDSTNKGVDLTGNIGDPVLAAGAGRVVYVGSGLRGYGNLVIVKHNDTYLSAYAHNSEILVKEGQTVQRGQKIAALGNSDADRPKLHFEIRRQGKPVDPLKYLPTR</sequence>
<dbReference type="SUPFAM" id="SSF54106">
    <property type="entry name" value="LysM domain"/>
    <property type="match status" value="1"/>
</dbReference>
<comment type="similarity">
    <text evidence="1">Belongs to the E.coli NlpD/Haemophilus LppB family.</text>
</comment>
<dbReference type="Gene3D" id="2.70.70.10">
    <property type="entry name" value="Glucose Permease (Domain IIA)"/>
    <property type="match status" value="1"/>
</dbReference>
<reference evidence="5 6" key="2">
    <citation type="submission" date="2017-07" db="EMBL/GenBank/DDBJ databases">
        <title>Candidatus Dactylopiibacterium carminicum, a nitrogen-fixing symbiont of the cochineal insect Dactylopius coccus and Dactylopius opuntiae (Hemiptera: Coccoidea: Dactylopiidae).</title>
        <authorList>
            <person name="Vera A."/>
        </authorList>
    </citation>
    <scope>NUCLEOTIDE SEQUENCE [LARGE SCALE GENOMIC DNA]</scope>
    <source>
        <strain evidence="5 6">NFDCM</strain>
    </source>
</reference>
<comment type="caution">
    <text evidence="5">The sequence shown here is derived from an EMBL/GenBank/DDBJ whole genome shotgun (WGS) entry which is preliminary data.</text>
</comment>
<dbReference type="GO" id="GO:0032153">
    <property type="term" value="C:cell division site"/>
    <property type="evidence" value="ECO:0007669"/>
    <property type="project" value="TreeGrafter"/>
</dbReference>
<proteinExistence type="inferred from homology"/>
<dbReference type="InterPro" id="IPR018392">
    <property type="entry name" value="LysM"/>
</dbReference>
<dbReference type="InterPro" id="IPR036779">
    <property type="entry name" value="LysM_dom_sf"/>
</dbReference>
<dbReference type="PANTHER" id="PTHR21666:SF263">
    <property type="entry name" value="MUREIN HYDROLASE ACTIVATOR NLPD"/>
    <property type="match status" value="1"/>
</dbReference>
<dbReference type="Gene3D" id="3.10.350.10">
    <property type="entry name" value="LysM domain"/>
    <property type="match status" value="1"/>
</dbReference>
<dbReference type="InterPro" id="IPR050570">
    <property type="entry name" value="Cell_wall_metabolism_enzyme"/>
</dbReference>
<reference evidence="4 7" key="1">
    <citation type="submission" date="2016-08" db="EMBL/GenBank/DDBJ databases">
        <title>Candidatus Dactylopiibacterium carminicum genome sequence.</title>
        <authorList>
            <person name="Ramirez-Puebla S.T."/>
            <person name="Ormeno-Orrillo E."/>
            <person name="Vera-Ponce De Leon A."/>
            <person name="Luis L."/>
            <person name="Sanchez-Flores A."/>
            <person name="Monica R."/>
            <person name="Martinez-Romero E."/>
        </authorList>
    </citation>
    <scope>NUCLEOTIDE SEQUENCE [LARGE SCALE GENOMIC DNA]</scope>
    <source>
        <strain evidence="4">END1</strain>
    </source>
</reference>
<dbReference type="EMBL" id="MDUX01000039">
    <property type="protein sequence ID" value="KAF7598734.1"/>
    <property type="molecule type" value="Genomic_DNA"/>
</dbReference>
<evidence type="ECO:0000256" key="1">
    <source>
        <dbReference type="ARBA" id="ARBA00038420"/>
    </source>
</evidence>
<dbReference type="SUPFAM" id="SSF51261">
    <property type="entry name" value="Duplicated hybrid motif"/>
    <property type="match status" value="1"/>
</dbReference>
<protein>
    <submittedName>
        <fullName evidence="5">Peptidase M23</fullName>
    </submittedName>
</protein>
<dbReference type="InterPro" id="IPR016047">
    <property type="entry name" value="M23ase_b-sheet_dom"/>
</dbReference>
<dbReference type="Pfam" id="PF01476">
    <property type="entry name" value="LysM"/>
    <property type="match status" value="1"/>
</dbReference>
<feature type="domain" description="LysM" evidence="3">
    <location>
        <begin position="56"/>
        <end position="100"/>
    </location>
</feature>
<evidence type="ECO:0000313" key="5">
    <source>
        <dbReference type="EMBL" id="PAS92646.1"/>
    </source>
</evidence>
<dbReference type="Proteomes" id="UP000623509">
    <property type="component" value="Unassembled WGS sequence"/>
</dbReference>
<dbReference type="PROSITE" id="PS51257">
    <property type="entry name" value="PROKAR_LIPOPROTEIN"/>
    <property type="match status" value="1"/>
</dbReference>
<dbReference type="InterPro" id="IPR011055">
    <property type="entry name" value="Dup_hybrid_motif"/>
</dbReference>
<organism evidence="5 6">
    <name type="scientific">Candidatus Dactylopiibacterium carminicum</name>
    <dbReference type="NCBI Taxonomy" id="857335"/>
    <lineage>
        <taxon>Bacteria</taxon>
        <taxon>Pseudomonadati</taxon>
        <taxon>Pseudomonadota</taxon>
        <taxon>Betaproteobacteria</taxon>
        <taxon>Rhodocyclales</taxon>
        <taxon>Rhodocyclaceae</taxon>
        <taxon>Candidatus Dactylopiibacterium</taxon>
    </lineage>
</organism>
<evidence type="ECO:0000259" key="3">
    <source>
        <dbReference type="PROSITE" id="PS51782"/>
    </source>
</evidence>
<dbReference type="OrthoDB" id="9795421at2"/>
<accession>A0A272ERG4</accession>
<feature type="compositionally biased region" description="Low complexity" evidence="2">
    <location>
        <begin position="136"/>
        <end position="151"/>
    </location>
</feature>